<evidence type="ECO:0000313" key="2">
    <source>
        <dbReference type="Proteomes" id="UP000887575"/>
    </source>
</evidence>
<dbReference type="WBParaSite" id="MBELARI_LOCUS17177">
    <property type="protein sequence ID" value="MBELARI_LOCUS17177"/>
    <property type="gene ID" value="MBELARI_LOCUS17177"/>
</dbReference>
<accession>A0AAF3ESQ4</accession>
<dbReference type="Proteomes" id="UP000887575">
    <property type="component" value="Unassembled WGS sequence"/>
</dbReference>
<dbReference type="AlphaFoldDB" id="A0AAF3ESQ4"/>
<protein>
    <submittedName>
        <fullName evidence="3">Uncharacterized protein</fullName>
    </submittedName>
</protein>
<name>A0AAF3ESQ4_9BILA</name>
<feature type="compositionally biased region" description="Polar residues" evidence="1">
    <location>
        <begin position="166"/>
        <end position="180"/>
    </location>
</feature>
<keyword evidence="2" id="KW-1185">Reference proteome</keyword>
<evidence type="ECO:0000313" key="3">
    <source>
        <dbReference type="WBParaSite" id="MBELARI_LOCUS17177"/>
    </source>
</evidence>
<sequence>MSHQGGAAYTVEYAPDYRPREREIHNAVFDAMGRPFSRNESNGKGDVMGIFSGKKIRWNHFGKKYNLRISEYEWDYSDIFDALMKKIYEERSDFDGTLAYIDIYGRQSIIKDDKSLRDAFTESKGKLKLHTTLPEGAVISAADIAGRSMRSQSVPPVVERQVNGYQTYPGSQSRSPSSLDSAPAHLVSRYSPPRNRSTSPQENQGIVQSPPSTLPPGEKGAQLQPWPVEAPPPPGYYKVTTYPSMYSQNLLYGMPPHNGMLWRFLANPFPFGYGKTWVGPNKYHSFGNFHGFYPGYGGGGRYMHSTSWGPIF</sequence>
<reference evidence="3" key="1">
    <citation type="submission" date="2024-02" db="UniProtKB">
        <authorList>
            <consortium name="WormBaseParasite"/>
        </authorList>
    </citation>
    <scope>IDENTIFICATION</scope>
</reference>
<evidence type="ECO:0000256" key="1">
    <source>
        <dbReference type="SAM" id="MobiDB-lite"/>
    </source>
</evidence>
<organism evidence="2 3">
    <name type="scientific">Mesorhabditis belari</name>
    <dbReference type="NCBI Taxonomy" id="2138241"/>
    <lineage>
        <taxon>Eukaryota</taxon>
        <taxon>Metazoa</taxon>
        <taxon>Ecdysozoa</taxon>
        <taxon>Nematoda</taxon>
        <taxon>Chromadorea</taxon>
        <taxon>Rhabditida</taxon>
        <taxon>Rhabditina</taxon>
        <taxon>Rhabditomorpha</taxon>
        <taxon>Rhabditoidea</taxon>
        <taxon>Rhabditidae</taxon>
        <taxon>Mesorhabditinae</taxon>
        <taxon>Mesorhabditis</taxon>
    </lineage>
</organism>
<proteinExistence type="predicted"/>
<feature type="compositionally biased region" description="Polar residues" evidence="1">
    <location>
        <begin position="194"/>
        <end position="211"/>
    </location>
</feature>
<feature type="region of interest" description="Disordered" evidence="1">
    <location>
        <begin position="166"/>
        <end position="227"/>
    </location>
</feature>